<evidence type="ECO:0000256" key="1">
    <source>
        <dbReference type="ARBA" id="ARBA00004370"/>
    </source>
</evidence>
<feature type="domain" description="Immunoglobulin" evidence="5">
    <location>
        <begin position="132"/>
        <end position="227"/>
    </location>
</feature>
<dbReference type="SMART" id="SM00409">
    <property type="entry name" value="IG"/>
    <property type="match status" value="2"/>
</dbReference>
<name>A0AAQ6IBQ4_ANATE</name>
<dbReference type="RefSeq" id="XP_026223994.1">
    <property type="nucleotide sequence ID" value="XM_026368209.1"/>
</dbReference>
<feature type="chain" id="PRO_5043355512" description="Immunoglobulin domain-containing protein" evidence="4">
    <location>
        <begin position="24"/>
        <end position="270"/>
    </location>
</feature>
<dbReference type="InterPro" id="IPR036179">
    <property type="entry name" value="Ig-like_dom_sf"/>
</dbReference>
<reference evidence="6" key="3">
    <citation type="submission" date="2025-09" db="UniProtKB">
        <authorList>
            <consortium name="Ensembl"/>
        </authorList>
    </citation>
    <scope>IDENTIFICATION</scope>
</reference>
<dbReference type="Pfam" id="PF07686">
    <property type="entry name" value="V-set"/>
    <property type="match status" value="2"/>
</dbReference>
<comment type="subcellular location">
    <subcellularLocation>
        <location evidence="1">Membrane</location>
    </subcellularLocation>
</comment>
<evidence type="ECO:0000259" key="5">
    <source>
        <dbReference type="SMART" id="SM00409"/>
    </source>
</evidence>
<evidence type="ECO:0000313" key="7">
    <source>
        <dbReference type="Proteomes" id="UP000265040"/>
    </source>
</evidence>
<dbReference type="GeneTree" id="ENSGT01070000254036"/>
<dbReference type="InterPro" id="IPR050671">
    <property type="entry name" value="CD300_family_receptors"/>
</dbReference>
<proteinExistence type="predicted"/>
<protein>
    <recommendedName>
        <fullName evidence="5">Immunoglobulin domain-containing protein</fullName>
    </recommendedName>
</protein>
<dbReference type="Ensembl" id="ENSATET00000077635.1">
    <property type="protein sequence ID" value="ENSATEP00000074370.1"/>
    <property type="gene ID" value="ENSATEG00000033316.1"/>
</dbReference>
<dbReference type="SUPFAM" id="SSF48726">
    <property type="entry name" value="Immunoglobulin"/>
    <property type="match status" value="2"/>
</dbReference>
<evidence type="ECO:0000256" key="3">
    <source>
        <dbReference type="ARBA" id="ARBA00023136"/>
    </source>
</evidence>
<evidence type="ECO:0000256" key="2">
    <source>
        <dbReference type="ARBA" id="ARBA00022692"/>
    </source>
</evidence>
<evidence type="ECO:0000313" key="6">
    <source>
        <dbReference type="Ensembl" id="ENSATEP00000074370.1"/>
    </source>
</evidence>
<organism evidence="6 7">
    <name type="scientific">Anabas testudineus</name>
    <name type="common">Climbing perch</name>
    <name type="synonym">Anthias testudineus</name>
    <dbReference type="NCBI Taxonomy" id="64144"/>
    <lineage>
        <taxon>Eukaryota</taxon>
        <taxon>Metazoa</taxon>
        <taxon>Chordata</taxon>
        <taxon>Craniata</taxon>
        <taxon>Vertebrata</taxon>
        <taxon>Euteleostomi</taxon>
        <taxon>Actinopterygii</taxon>
        <taxon>Neopterygii</taxon>
        <taxon>Teleostei</taxon>
        <taxon>Neoteleostei</taxon>
        <taxon>Acanthomorphata</taxon>
        <taxon>Anabantaria</taxon>
        <taxon>Anabantiformes</taxon>
        <taxon>Anabantoidei</taxon>
        <taxon>Anabantidae</taxon>
        <taxon>Anabas</taxon>
    </lineage>
</organism>
<dbReference type="GeneID" id="117152797"/>
<dbReference type="InterPro" id="IPR013106">
    <property type="entry name" value="Ig_V-set"/>
</dbReference>
<sequence>MKNLHTLICFFFLSLQDGNTVGALTVFAGVEGGSVTVKCSFPSSGTRRFFCKGECEEKNVLIQTTGERRSEGRYQIRYKDEDISVTITQLTKSDSGLYMCGLGRSLSSASYKQVEVVVVDARLPENSAAIKRNPLLTRTGRSLTVKCYFNDRGTRKVFCKEQCEQEKDILVQTDVNSAQRGRYSIRYLRGTHGGSLYVTIAQLTESDTGWYTCGLNSSYLGFQIIVSKGLETRGNSAKMEIAFHENQPPESIYQNLHPPTWDQNQIYSTI</sequence>
<dbReference type="GO" id="GO:0005886">
    <property type="term" value="C:plasma membrane"/>
    <property type="evidence" value="ECO:0007669"/>
    <property type="project" value="TreeGrafter"/>
</dbReference>
<keyword evidence="2" id="KW-0812">Transmembrane</keyword>
<dbReference type="PANTHER" id="PTHR11860">
    <property type="entry name" value="POLYMERIC-IMMUNOGLOBULIN RECEPTOR"/>
    <property type="match status" value="1"/>
</dbReference>
<accession>A0AAQ6IBQ4</accession>
<dbReference type="PANTHER" id="PTHR11860:SF87">
    <property type="entry name" value="CMRF35-LIKE MOLECULE 8"/>
    <property type="match status" value="1"/>
</dbReference>
<keyword evidence="7" id="KW-1185">Reference proteome</keyword>
<dbReference type="Gene3D" id="2.60.40.10">
    <property type="entry name" value="Immunoglobulins"/>
    <property type="match status" value="2"/>
</dbReference>
<dbReference type="GO" id="GO:0004888">
    <property type="term" value="F:transmembrane signaling receptor activity"/>
    <property type="evidence" value="ECO:0007669"/>
    <property type="project" value="TreeGrafter"/>
</dbReference>
<dbReference type="Proteomes" id="UP000265040">
    <property type="component" value="Chromosome 7"/>
</dbReference>
<dbReference type="InterPro" id="IPR003599">
    <property type="entry name" value="Ig_sub"/>
</dbReference>
<dbReference type="InterPro" id="IPR013783">
    <property type="entry name" value="Ig-like_fold"/>
</dbReference>
<keyword evidence="4" id="KW-0732">Signal</keyword>
<feature type="signal peptide" evidence="4">
    <location>
        <begin position="1"/>
        <end position="23"/>
    </location>
</feature>
<reference evidence="6" key="2">
    <citation type="submission" date="2025-08" db="UniProtKB">
        <authorList>
            <consortium name="Ensembl"/>
        </authorList>
    </citation>
    <scope>IDENTIFICATION</scope>
</reference>
<keyword evidence="3" id="KW-0472">Membrane</keyword>
<feature type="domain" description="Immunoglobulin" evidence="5">
    <location>
        <begin position="24"/>
        <end position="119"/>
    </location>
</feature>
<reference evidence="6 7" key="1">
    <citation type="submission" date="2021-04" db="EMBL/GenBank/DDBJ databases">
        <authorList>
            <consortium name="Wellcome Sanger Institute Data Sharing"/>
        </authorList>
    </citation>
    <scope>NUCLEOTIDE SEQUENCE [LARGE SCALE GENOMIC DNA]</scope>
</reference>
<dbReference type="AlphaFoldDB" id="A0AAQ6IBQ4"/>
<evidence type="ECO:0000256" key="4">
    <source>
        <dbReference type="SAM" id="SignalP"/>
    </source>
</evidence>